<name>A0A120CU79_HYPSL</name>
<accession>A0A120CU79</accession>
<dbReference type="EMBL" id="LMTR01000075">
    <property type="protein sequence ID" value="KWT65818.1"/>
    <property type="molecule type" value="Genomic_DNA"/>
</dbReference>
<sequence>MAQMRAETARILRDANANATRVSRIRYDLHVTCVVEQVEAEPDLAAAGSQANAAMPWIWSVQHASNQAEMSETATVEVCEVDYTRRVRSFADENPAAASPDMVGFQVAFPAD</sequence>
<protein>
    <submittedName>
        <fullName evidence="1">Uncharacterized protein</fullName>
    </submittedName>
</protein>
<dbReference type="PATRIC" id="fig|121290.4.peg.1979"/>
<reference evidence="1 2" key="1">
    <citation type="submission" date="2015-10" db="EMBL/GenBank/DDBJ databases">
        <title>Transcriptomic analysis of a linuron degrading triple-species bacterial consortium.</title>
        <authorList>
            <person name="Albers P."/>
        </authorList>
    </citation>
    <scope>NUCLEOTIDE SEQUENCE [LARGE SCALE GENOMIC DNA]</scope>
    <source>
        <strain evidence="1 2">WDL6</strain>
    </source>
</reference>
<dbReference type="AlphaFoldDB" id="A0A120CU79"/>
<keyword evidence="2" id="KW-1185">Reference proteome</keyword>
<gene>
    <name evidence="1" type="ORF">APY04_2665</name>
</gene>
<proteinExistence type="predicted"/>
<organism evidence="1 2">
    <name type="scientific">Hyphomicrobium sulfonivorans</name>
    <dbReference type="NCBI Taxonomy" id="121290"/>
    <lineage>
        <taxon>Bacteria</taxon>
        <taxon>Pseudomonadati</taxon>
        <taxon>Pseudomonadota</taxon>
        <taxon>Alphaproteobacteria</taxon>
        <taxon>Hyphomicrobiales</taxon>
        <taxon>Hyphomicrobiaceae</taxon>
        <taxon>Hyphomicrobium</taxon>
    </lineage>
</organism>
<dbReference type="Proteomes" id="UP000059074">
    <property type="component" value="Unassembled WGS sequence"/>
</dbReference>
<comment type="caution">
    <text evidence="1">The sequence shown here is derived from an EMBL/GenBank/DDBJ whole genome shotgun (WGS) entry which is preliminary data.</text>
</comment>
<evidence type="ECO:0000313" key="2">
    <source>
        <dbReference type="Proteomes" id="UP000059074"/>
    </source>
</evidence>
<evidence type="ECO:0000313" key="1">
    <source>
        <dbReference type="EMBL" id="KWT65818.1"/>
    </source>
</evidence>